<dbReference type="EC" id="3.4.21.92" evidence="7"/>
<dbReference type="CDD" id="cd07017">
    <property type="entry name" value="S14_ClpP_2"/>
    <property type="match status" value="1"/>
</dbReference>
<evidence type="ECO:0000256" key="5">
    <source>
        <dbReference type="ARBA" id="ARBA00022825"/>
    </source>
</evidence>
<dbReference type="FunFam" id="3.90.226.10:FF:000002">
    <property type="entry name" value="ATP-dependent Clp protease proteolytic subunit"/>
    <property type="match status" value="1"/>
</dbReference>
<evidence type="ECO:0000256" key="10">
    <source>
        <dbReference type="SAM" id="MobiDB-lite"/>
    </source>
</evidence>
<dbReference type="GO" id="GO:0005737">
    <property type="term" value="C:cytoplasm"/>
    <property type="evidence" value="ECO:0007669"/>
    <property type="project" value="UniProtKB-SubCell"/>
</dbReference>
<dbReference type="GO" id="GO:0051117">
    <property type="term" value="F:ATPase binding"/>
    <property type="evidence" value="ECO:0007669"/>
    <property type="project" value="TreeGrafter"/>
</dbReference>
<evidence type="ECO:0000256" key="1">
    <source>
        <dbReference type="ARBA" id="ARBA00007039"/>
    </source>
</evidence>
<dbReference type="AlphaFoldDB" id="A0A0W8IB69"/>
<sequence>MTSAHESPFGSTHATSTGPRLQGGGPMGGQDDYVYNRLLKERIIWLGSEVRDDNANLICSQMLLLSAEDPQADIFLYINSPGGSVTAGMAIYDTMQLIPNDVVTVATGLAASMGQFLLSSGTKGKRYSTPNARILMHQPSGGMGGTASDIRVQAELILSMKQRLAELTAEQTGQTLETILRDNDRDNWFDAQRGLEYGFFDHIASSAGSMTGGGGTMKDQDTKDQA</sequence>
<evidence type="ECO:0000313" key="12">
    <source>
        <dbReference type="Proteomes" id="UP000053512"/>
    </source>
</evidence>
<evidence type="ECO:0000313" key="11">
    <source>
        <dbReference type="EMBL" id="KUG57201.1"/>
    </source>
</evidence>
<name>A0A0W8IB69_KOCRO</name>
<dbReference type="SUPFAM" id="SSF52096">
    <property type="entry name" value="ClpP/crotonase"/>
    <property type="match status" value="1"/>
</dbReference>
<keyword evidence="2 7" id="KW-0963">Cytoplasm</keyword>
<protein>
    <recommendedName>
        <fullName evidence="7 9">ATP-dependent Clp protease proteolytic subunit</fullName>
        <ecNumber evidence="7">3.4.21.92</ecNumber>
    </recommendedName>
    <alternativeName>
        <fullName evidence="7">Endopeptidase Clp</fullName>
    </alternativeName>
</protein>
<feature type="region of interest" description="Disordered" evidence="10">
    <location>
        <begin position="1"/>
        <end position="26"/>
    </location>
</feature>
<evidence type="ECO:0000256" key="2">
    <source>
        <dbReference type="ARBA" id="ARBA00022490"/>
    </source>
</evidence>
<dbReference type="PANTHER" id="PTHR10381:SF70">
    <property type="entry name" value="ATP-DEPENDENT CLP PROTEASE PROTEOLYTIC SUBUNIT"/>
    <property type="match status" value="1"/>
</dbReference>
<comment type="subcellular location">
    <subcellularLocation>
        <location evidence="7">Cytoplasm</location>
    </subcellularLocation>
</comment>
<dbReference type="GO" id="GO:0006515">
    <property type="term" value="P:protein quality control for misfolded or incompletely synthesized proteins"/>
    <property type="evidence" value="ECO:0007669"/>
    <property type="project" value="TreeGrafter"/>
</dbReference>
<evidence type="ECO:0000256" key="7">
    <source>
        <dbReference type="HAMAP-Rule" id="MF_00444"/>
    </source>
</evidence>
<dbReference type="NCBIfam" id="NF009205">
    <property type="entry name" value="PRK12553.1"/>
    <property type="match status" value="1"/>
</dbReference>
<keyword evidence="5 7" id="KW-0720">Serine protease</keyword>
<keyword evidence="3 7" id="KW-0645">Protease</keyword>
<comment type="similarity">
    <text evidence="1 7 9">Belongs to the peptidase S14 family.</text>
</comment>
<dbReference type="PRINTS" id="PR00127">
    <property type="entry name" value="CLPPROTEASEP"/>
</dbReference>
<feature type="active site" description="Nucleophile" evidence="7">
    <location>
        <position position="112"/>
    </location>
</feature>
<keyword evidence="4 7" id="KW-0378">Hydrolase</keyword>
<feature type="compositionally biased region" description="Polar residues" evidence="10">
    <location>
        <begin position="1"/>
        <end position="17"/>
    </location>
</feature>
<dbReference type="HAMAP" id="MF_00444">
    <property type="entry name" value="ClpP"/>
    <property type="match status" value="1"/>
</dbReference>
<organism evidence="11 12">
    <name type="scientific">Kocuria rosea subsp. polaris</name>
    <dbReference type="NCBI Taxonomy" id="136273"/>
    <lineage>
        <taxon>Bacteria</taxon>
        <taxon>Bacillati</taxon>
        <taxon>Actinomycetota</taxon>
        <taxon>Actinomycetes</taxon>
        <taxon>Micrococcales</taxon>
        <taxon>Micrococcaceae</taxon>
        <taxon>Kocuria</taxon>
    </lineage>
</organism>
<comment type="catalytic activity">
    <reaction evidence="6 7 8">
        <text>Hydrolysis of proteins to small peptides in the presence of ATP and magnesium. alpha-casein is the usual test substrate. In the absence of ATP, only oligopeptides shorter than five residues are hydrolyzed (such as succinyl-Leu-Tyr-|-NHMec, and Leu-Tyr-Leu-|-Tyr-Trp, in which cleavage of the -Tyr-|-Leu- and -Tyr-|-Trp bonds also occurs).</text>
        <dbReference type="EC" id="3.4.21.92"/>
    </reaction>
</comment>
<dbReference type="NCBIfam" id="NF001368">
    <property type="entry name" value="PRK00277.1"/>
    <property type="match status" value="1"/>
</dbReference>
<dbReference type="Proteomes" id="UP000053512">
    <property type="component" value="Unassembled WGS sequence"/>
</dbReference>
<evidence type="ECO:0000256" key="3">
    <source>
        <dbReference type="ARBA" id="ARBA00022670"/>
    </source>
</evidence>
<dbReference type="Pfam" id="PF00574">
    <property type="entry name" value="CLP_protease"/>
    <property type="match status" value="1"/>
</dbReference>
<dbReference type="Gene3D" id="3.90.226.10">
    <property type="entry name" value="2-enoyl-CoA Hydratase, Chain A, domain 1"/>
    <property type="match status" value="1"/>
</dbReference>
<proteinExistence type="inferred from homology"/>
<evidence type="ECO:0000256" key="8">
    <source>
        <dbReference type="PROSITE-ProRule" id="PRU10086"/>
    </source>
</evidence>
<dbReference type="EMBL" id="LQBK01000018">
    <property type="protein sequence ID" value="KUG57201.1"/>
    <property type="molecule type" value="Genomic_DNA"/>
</dbReference>
<dbReference type="PROSITE" id="PS00382">
    <property type="entry name" value="CLP_PROTEASE_HIS"/>
    <property type="match status" value="1"/>
</dbReference>
<evidence type="ECO:0000256" key="6">
    <source>
        <dbReference type="ARBA" id="ARBA00034021"/>
    </source>
</evidence>
<comment type="caution">
    <text evidence="11">The sequence shown here is derived from an EMBL/GenBank/DDBJ whole genome shotgun (WGS) entry which is preliminary data.</text>
</comment>
<feature type="active site" evidence="7 8">
    <location>
        <position position="137"/>
    </location>
</feature>
<dbReference type="InterPro" id="IPR023562">
    <property type="entry name" value="ClpP/TepA"/>
</dbReference>
<dbReference type="GO" id="GO:0009368">
    <property type="term" value="C:endopeptidase Clp complex"/>
    <property type="evidence" value="ECO:0007669"/>
    <property type="project" value="TreeGrafter"/>
</dbReference>
<dbReference type="eggNOG" id="COG0740">
    <property type="taxonomic scope" value="Bacteria"/>
</dbReference>
<dbReference type="RefSeq" id="WP_058874175.1">
    <property type="nucleotide sequence ID" value="NZ_LQBK01000018.1"/>
</dbReference>
<dbReference type="STRING" id="136273.GY22_15975"/>
<dbReference type="PANTHER" id="PTHR10381">
    <property type="entry name" value="ATP-DEPENDENT CLP PROTEASE PROTEOLYTIC SUBUNIT"/>
    <property type="match status" value="1"/>
</dbReference>
<comment type="subunit">
    <text evidence="7">Fourteen ClpP subunits assemble into 2 heptameric rings which stack back to back to give a disk-like structure with a central cavity, resembling the structure of eukaryotic proteasomes.</text>
</comment>
<dbReference type="GO" id="GO:0004252">
    <property type="term" value="F:serine-type endopeptidase activity"/>
    <property type="evidence" value="ECO:0007669"/>
    <property type="project" value="UniProtKB-UniRule"/>
</dbReference>
<evidence type="ECO:0000256" key="9">
    <source>
        <dbReference type="RuleBase" id="RU003567"/>
    </source>
</evidence>
<dbReference type="GO" id="GO:0004176">
    <property type="term" value="F:ATP-dependent peptidase activity"/>
    <property type="evidence" value="ECO:0007669"/>
    <property type="project" value="InterPro"/>
</dbReference>
<comment type="function">
    <text evidence="7">Cleaves peptides in various proteins in a process that requires ATP hydrolysis. Has a chymotrypsin-like activity. Plays a major role in the degradation of misfolded proteins.</text>
</comment>
<gene>
    <name evidence="7" type="primary">clpP</name>
    <name evidence="11" type="ORF">AVL61_16150</name>
</gene>
<evidence type="ECO:0000256" key="4">
    <source>
        <dbReference type="ARBA" id="ARBA00022801"/>
    </source>
</evidence>
<dbReference type="InterPro" id="IPR001907">
    <property type="entry name" value="ClpP"/>
</dbReference>
<dbReference type="InterPro" id="IPR033135">
    <property type="entry name" value="ClpP_His_AS"/>
</dbReference>
<dbReference type="OrthoDB" id="9802800at2"/>
<reference evidence="12" key="1">
    <citation type="submission" date="2015-12" db="EMBL/GenBank/DDBJ databases">
        <authorList>
            <person name="Nair G.R."/>
            <person name="Kaur G."/>
            <person name="Mayilraj S."/>
        </authorList>
    </citation>
    <scope>NUCLEOTIDE SEQUENCE [LARGE SCALE GENOMIC DNA]</scope>
    <source>
        <strain evidence="12">CD08_4</strain>
    </source>
</reference>
<accession>A0A0W8IB69</accession>
<dbReference type="InterPro" id="IPR029045">
    <property type="entry name" value="ClpP/crotonase-like_dom_sf"/>
</dbReference>